<comment type="caution">
    <text evidence="1">The sequence shown here is derived from an EMBL/GenBank/DDBJ whole genome shotgun (WGS) entry which is preliminary data.</text>
</comment>
<sequence>MSQAKIKITIGNTTVEVEAPIEKIEEAVKNVVSALRNLDQAQQIKPSAQPKRTVTCRKAVEELAEAGWFRTGRTLSEVVSELERRGFFYDTTAVAHVLLDLVRSGVLERVGETRRYVYVEPSKPGLAKPQTAAEDSAR</sequence>
<protein>
    <submittedName>
        <fullName evidence="1">Uncharacterized protein</fullName>
    </submittedName>
</protein>
<gene>
    <name evidence="1" type="ORF">ENM11_03290</name>
</gene>
<evidence type="ECO:0000313" key="1">
    <source>
        <dbReference type="EMBL" id="HHK68165.1"/>
    </source>
</evidence>
<accession>A0A7C5L730</accession>
<reference evidence="1" key="1">
    <citation type="journal article" date="2020" name="mSystems">
        <title>Genome- and Community-Level Interaction Insights into Carbon Utilization and Element Cycling Functions of Hydrothermarchaeota in Hydrothermal Sediment.</title>
        <authorList>
            <person name="Zhou Z."/>
            <person name="Liu Y."/>
            <person name="Xu W."/>
            <person name="Pan J."/>
            <person name="Luo Z.H."/>
            <person name="Li M."/>
        </authorList>
    </citation>
    <scope>NUCLEOTIDE SEQUENCE [LARGE SCALE GENOMIC DNA]</scope>
    <source>
        <strain evidence="1">SpSt-1056</strain>
    </source>
</reference>
<proteinExistence type="predicted"/>
<dbReference type="AlphaFoldDB" id="A0A7C5L730"/>
<name>A0A7C5L730_CALS0</name>
<dbReference type="EMBL" id="DRWN01000025">
    <property type="protein sequence ID" value="HHK68165.1"/>
    <property type="molecule type" value="Genomic_DNA"/>
</dbReference>
<organism evidence="1">
    <name type="scientific">Caldiarchaeum subterraneum</name>
    <dbReference type="NCBI Taxonomy" id="311458"/>
    <lineage>
        <taxon>Archaea</taxon>
        <taxon>Nitrososphaerota</taxon>
        <taxon>Candidatus Caldarchaeales</taxon>
        <taxon>Candidatus Caldarchaeaceae</taxon>
        <taxon>Candidatus Caldarchaeum</taxon>
    </lineage>
</organism>